<sequence>MKKTIFILVFSLFSLLAIGQSNIRLNNYWGNAHYINPASIYDKYQAVFSMAARKQWIGVTGAPMTFFASGSTYIDNLNTQLGLIAVQDKIGYTSITNLDLTYAYAIKLQRDWELHFGMGLTYQSLSYDVSKVNLSSDYDPEAYQNLLTEDNFNSDLGVEVTNKAFKIGVSSQNIFSIFSTDRKYQTNTNFLYTRYRQISNNVVDFGLGVCGIQYSNMYQAEFNITGYFKVGQRSGLSETPDLFDVGLLYRTKSEVGIILGIDLSESIHLSYSYDYNVSGLNRNSVGTNEIMITYNLSRKPMCHNCWW</sequence>
<dbReference type="STRING" id="694427.Palpr_0096"/>
<protein>
    <submittedName>
        <fullName evidence="1">Putative membrane protein</fullName>
    </submittedName>
</protein>
<dbReference type="Proteomes" id="UP000008718">
    <property type="component" value="Chromosome"/>
</dbReference>
<reference evidence="1 2" key="2">
    <citation type="journal article" date="2011" name="Stand. Genomic Sci.">
        <title>Complete genome sequence of Paludibacter propionicigenes type strain (WB4).</title>
        <authorList>
            <person name="Gronow S."/>
            <person name="Munk C."/>
            <person name="Lapidus A."/>
            <person name="Nolan M."/>
            <person name="Lucas S."/>
            <person name="Hammon N."/>
            <person name="Deshpande S."/>
            <person name="Cheng J.F."/>
            <person name="Tapia R."/>
            <person name="Han C."/>
            <person name="Goodwin L."/>
            <person name="Pitluck S."/>
            <person name="Liolios K."/>
            <person name="Ivanova N."/>
            <person name="Mavromatis K."/>
            <person name="Mikhailova N."/>
            <person name="Pati A."/>
            <person name="Chen A."/>
            <person name="Palaniappan K."/>
            <person name="Land M."/>
            <person name="Hauser L."/>
            <person name="Chang Y.J."/>
            <person name="Jeffries C.D."/>
            <person name="Brambilla E."/>
            <person name="Rohde M."/>
            <person name="Goker M."/>
            <person name="Detter J.C."/>
            <person name="Woyke T."/>
            <person name="Bristow J."/>
            <person name="Eisen J.A."/>
            <person name="Markowitz V."/>
            <person name="Hugenholtz P."/>
            <person name="Kyrpides N.C."/>
            <person name="Klenk H.P."/>
        </authorList>
    </citation>
    <scope>NUCLEOTIDE SEQUENCE [LARGE SCALE GENOMIC DNA]</scope>
    <source>
        <strain evidence="2">DSM 17365 / JCM 13257 / WB4</strain>
    </source>
</reference>
<dbReference type="KEGG" id="ppn:Palpr_0096"/>
<dbReference type="NCBIfam" id="TIGR03519">
    <property type="entry name" value="T9SS_PorP_fam"/>
    <property type="match status" value="1"/>
</dbReference>
<organism evidence="1 2">
    <name type="scientific">Paludibacter propionicigenes (strain DSM 17365 / JCM 13257 / WB4)</name>
    <dbReference type="NCBI Taxonomy" id="694427"/>
    <lineage>
        <taxon>Bacteria</taxon>
        <taxon>Pseudomonadati</taxon>
        <taxon>Bacteroidota</taxon>
        <taxon>Bacteroidia</taxon>
        <taxon>Bacteroidales</taxon>
        <taxon>Paludibacteraceae</taxon>
        <taxon>Paludibacter</taxon>
    </lineage>
</organism>
<name>E4T068_PALPW</name>
<evidence type="ECO:0000313" key="2">
    <source>
        <dbReference type="Proteomes" id="UP000008718"/>
    </source>
</evidence>
<dbReference type="InterPro" id="IPR019861">
    <property type="entry name" value="PorP/SprF_Bacteroidetes"/>
</dbReference>
<gene>
    <name evidence="1" type="ordered locus">Palpr_0096</name>
</gene>
<dbReference type="OrthoDB" id="1093316at2"/>
<dbReference type="RefSeq" id="WP_013443627.1">
    <property type="nucleotide sequence ID" value="NC_014734.1"/>
</dbReference>
<dbReference type="HOGENOM" id="CLU_068235_0_1_10"/>
<keyword evidence="2" id="KW-1185">Reference proteome</keyword>
<reference key="1">
    <citation type="submission" date="2010-11" db="EMBL/GenBank/DDBJ databases">
        <title>The complete genome of Paludibacter propionicigenes DSM 17365.</title>
        <authorList>
            <consortium name="US DOE Joint Genome Institute (JGI-PGF)"/>
            <person name="Lucas S."/>
            <person name="Copeland A."/>
            <person name="Lapidus A."/>
            <person name="Bruce D."/>
            <person name="Goodwin L."/>
            <person name="Pitluck S."/>
            <person name="Kyrpides N."/>
            <person name="Mavromatis K."/>
            <person name="Ivanova N."/>
            <person name="Munk A.C."/>
            <person name="Brettin T."/>
            <person name="Detter J.C."/>
            <person name="Han C."/>
            <person name="Tapia R."/>
            <person name="Land M."/>
            <person name="Hauser L."/>
            <person name="Markowitz V."/>
            <person name="Cheng J.-F."/>
            <person name="Hugenholtz P."/>
            <person name="Woyke T."/>
            <person name="Wu D."/>
            <person name="Gronow S."/>
            <person name="Wellnitz S."/>
            <person name="Brambilla E."/>
            <person name="Klenk H.-P."/>
            <person name="Eisen J.A."/>
        </authorList>
    </citation>
    <scope>NUCLEOTIDE SEQUENCE</scope>
    <source>
        <strain>WB4</strain>
    </source>
</reference>
<evidence type="ECO:0000313" key="1">
    <source>
        <dbReference type="EMBL" id="ADQ78258.1"/>
    </source>
</evidence>
<proteinExistence type="predicted"/>
<dbReference type="AlphaFoldDB" id="E4T068"/>
<dbReference type="Pfam" id="PF11751">
    <property type="entry name" value="PorP_SprF"/>
    <property type="match status" value="1"/>
</dbReference>
<dbReference type="EMBL" id="CP002345">
    <property type="protein sequence ID" value="ADQ78258.1"/>
    <property type="molecule type" value="Genomic_DNA"/>
</dbReference>
<accession>E4T068</accession>